<evidence type="ECO:0000256" key="1">
    <source>
        <dbReference type="SAM" id="Phobius"/>
    </source>
</evidence>
<keyword evidence="1" id="KW-1133">Transmembrane helix</keyword>
<sequence>MSLVPAFDFVGPFNWFFSAAAGAMPYTALVRKSRRMQSAAQFTASQLSE</sequence>
<keyword evidence="3" id="KW-1185">Reference proteome</keyword>
<dbReference type="AlphaFoldDB" id="A0A9N8RZK4"/>
<name>A0A9N8RZK4_9BURK</name>
<organism evidence="2 3">
    <name type="scientific">Paraburkholderia saeva</name>
    <dbReference type="NCBI Taxonomy" id="2777537"/>
    <lineage>
        <taxon>Bacteria</taxon>
        <taxon>Pseudomonadati</taxon>
        <taxon>Pseudomonadota</taxon>
        <taxon>Betaproteobacteria</taxon>
        <taxon>Burkholderiales</taxon>
        <taxon>Burkholderiaceae</taxon>
        <taxon>Paraburkholderia</taxon>
    </lineage>
</organism>
<evidence type="ECO:0000313" key="3">
    <source>
        <dbReference type="Proteomes" id="UP000789704"/>
    </source>
</evidence>
<gene>
    <name evidence="2" type="ORF">LMG31841_04171</name>
</gene>
<evidence type="ECO:0000313" key="2">
    <source>
        <dbReference type="EMBL" id="CAG4912458.1"/>
    </source>
</evidence>
<dbReference type="EMBL" id="CAJQZC010000008">
    <property type="protein sequence ID" value="CAG4912458.1"/>
    <property type="molecule type" value="Genomic_DNA"/>
</dbReference>
<protein>
    <submittedName>
        <fullName evidence="2">Uncharacterized protein</fullName>
    </submittedName>
</protein>
<keyword evidence="1" id="KW-0472">Membrane</keyword>
<accession>A0A9N8RZK4</accession>
<feature type="transmembrane region" description="Helical" evidence="1">
    <location>
        <begin position="12"/>
        <end position="30"/>
    </location>
</feature>
<dbReference type="RefSeq" id="WP_228880924.1">
    <property type="nucleotide sequence ID" value="NZ_CAJQZC010000008.1"/>
</dbReference>
<proteinExistence type="predicted"/>
<reference evidence="2" key="1">
    <citation type="submission" date="2021-04" db="EMBL/GenBank/DDBJ databases">
        <authorList>
            <person name="Vanwijnsberghe S."/>
        </authorList>
    </citation>
    <scope>NUCLEOTIDE SEQUENCE</scope>
    <source>
        <strain evidence="2">LMG 31841</strain>
    </source>
</reference>
<dbReference type="Proteomes" id="UP000789704">
    <property type="component" value="Unassembled WGS sequence"/>
</dbReference>
<comment type="caution">
    <text evidence="2">The sequence shown here is derived from an EMBL/GenBank/DDBJ whole genome shotgun (WGS) entry which is preliminary data.</text>
</comment>
<keyword evidence="1" id="KW-0812">Transmembrane</keyword>